<keyword evidence="2" id="KW-1185">Reference proteome</keyword>
<dbReference type="EMBL" id="CAJVRM010000484">
    <property type="protein sequence ID" value="CAG8981454.1"/>
    <property type="molecule type" value="Genomic_DNA"/>
</dbReference>
<organism evidence="1 2">
    <name type="scientific">Hymenoscyphus albidus</name>
    <dbReference type="NCBI Taxonomy" id="595503"/>
    <lineage>
        <taxon>Eukaryota</taxon>
        <taxon>Fungi</taxon>
        <taxon>Dikarya</taxon>
        <taxon>Ascomycota</taxon>
        <taxon>Pezizomycotina</taxon>
        <taxon>Leotiomycetes</taxon>
        <taxon>Helotiales</taxon>
        <taxon>Helotiaceae</taxon>
        <taxon>Hymenoscyphus</taxon>
    </lineage>
</organism>
<proteinExistence type="predicted"/>
<evidence type="ECO:0000313" key="1">
    <source>
        <dbReference type="EMBL" id="CAG8981454.1"/>
    </source>
</evidence>
<dbReference type="AlphaFoldDB" id="A0A9N9LUI1"/>
<protein>
    <submittedName>
        <fullName evidence="1">Uncharacterized protein</fullName>
    </submittedName>
</protein>
<evidence type="ECO:0000313" key="2">
    <source>
        <dbReference type="Proteomes" id="UP000701801"/>
    </source>
</evidence>
<name>A0A9N9LUI1_9HELO</name>
<dbReference type="Proteomes" id="UP000701801">
    <property type="component" value="Unassembled WGS sequence"/>
</dbReference>
<comment type="caution">
    <text evidence="1">The sequence shown here is derived from an EMBL/GenBank/DDBJ whole genome shotgun (WGS) entry which is preliminary data.</text>
</comment>
<sequence length="72" mass="8089">MSMAAKWFPRYIPQSAKPMAEVRADPTIMGGQAAFETAMRGGKPMVQQAFEGLKRGRVPPMMMVVERRRMGM</sequence>
<accession>A0A9N9LUI1</accession>
<gene>
    <name evidence="1" type="ORF">HYALB_00013381</name>
</gene>
<reference evidence="1" key="1">
    <citation type="submission" date="2021-07" db="EMBL/GenBank/DDBJ databases">
        <authorList>
            <person name="Durling M."/>
        </authorList>
    </citation>
    <scope>NUCLEOTIDE SEQUENCE</scope>
</reference>